<evidence type="ECO:0000313" key="3">
    <source>
        <dbReference type="Proteomes" id="UP001367508"/>
    </source>
</evidence>
<evidence type="ECO:0000313" key="2">
    <source>
        <dbReference type="EMBL" id="KAK7305384.1"/>
    </source>
</evidence>
<protein>
    <submittedName>
        <fullName evidence="2">Uncharacterized protein</fullName>
    </submittedName>
</protein>
<keyword evidence="1" id="KW-0812">Transmembrane</keyword>
<dbReference type="Proteomes" id="UP001367508">
    <property type="component" value="Unassembled WGS sequence"/>
</dbReference>
<evidence type="ECO:0000256" key="1">
    <source>
        <dbReference type="SAM" id="Phobius"/>
    </source>
</evidence>
<organism evidence="2 3">
    <name type="scientific">Canavalia gladiata</name>
    <name type="common">Sword bean</name>
    <name type="synonym">Dolichos gladiatus</name>
    <dbReference type="NCBI Taxonomy" id="3824"/>
    <lineage>
        <taxon>Eukaryota</taxon>
        <taxon>Viridiplantae</taxon>
        <taxon>Streptophyta</taxon>
        <taxon>Embryophyta</taxon>
        <taxon>Tracheophyta</taxon>
        <taxon>Spermatophyta</taxon>
        <taxon>Magnoliopsida</taxon>
        <taxon>eudicotyledons</taxon>
        <taxon>Gunneridae</taxon>
        <taxon>Pentapetalae</taxon>
        <taxon>rosids</taxon>
        <taxon>fabids</taxon>
        <taxon>Fabales</taxon>
        <taxon>Fabaceae</taxon>
        <taxon>Papilionoideae</taxon>
        <taxon>50 kb inversion clade</taxon>
        <taxon>NPAAA clade</taxon>
        <taxon>indigoferoid/millettioid clade</taxon>
        <taxon>Phaseoleae</taxon>
        <taxon>Canavalia</taxon>
    </lineage>
</organism>
<name>A0AAN9JW28_CANGL</name>
<keyword evidence="1" id="KW-1133">Transmembrane helix</keyword>
<keyword evidence="1" id="KW-0472">Membrane</keyword>
<comment type="caution">
    <text evidence="2">The sequence shown here is derived from an EMBL/GenBank/DDBJ whole genome shotgun (WGS) entry which is preliminary data.</text>
</comment>
<accession>A0AAN9JW28</accession>
<sequence>MFCGTMIQHYRMIPILPSSELELLSLFFCEIRVIISFLAYLFFHFISQQTIIKMFLGHACGTVFYFFP</sequence>
<dbReference type="EMBL" id="JAYMYQ010000011">
    <property type="protein sequence ID" value="KAK7305384.1"/>
    <property type="molecule type" value="Genomic_DNA"/>
</dbReference>
<proteinExistence type="predicted"/>
<dbReference type="AlphaFoldDB" id="A0AAN9JW28"/>
<feature type="transmembrane region" description="Helical" evidence="1">
    <location>
        <begin position="23"/>
        <end position="43"/>
    </location>
</feature>
<reference evidence="2 3" key="1">
    <citation type="submission" date="2024-01" db="EMBL/GenBank/DDBJ databases">
        <title>The genomes of 5 underutilized Papilionoideae crops provide insights into root nodulation and disease resistanc.</title>
        <authorList>
            <person name="Jiang F."/>
        </authorList>
    </citation>
    <scope>NUCLEOTIDE SEQUENCE [LARGE SCALE GENOMIC DNA]</scope>
    <source>
        <strain evidence="2">LVBAO_FW01</strain>
        <tissue evidence="2">Leaves</tissue>
    </source>
</reference>
<keyword evidence="3" id="KW-1185">Reference proteome</keyword>
<gene>
    <name evidence="2" type="ORF">VNO77_43289</name>
</gene>